<dbReference type="Gene3D" id="3.20.20.70">
    <property type="entry name" value="Aldolase class I"/>
    <property type="match status" value="1"/>
</dbReference>
<evidence type="ECO:0000256" key="3">
    <source>
        <dbReference type="ARBA" id="ARBA00011233"/>
    </source>
</evidence>
<comment type="similarity">
    <text evidence="2">Belongs to the KHG/KDPG aldolase family.</text>
</comment>
<comment type="pathway">
    <text evidence="1">Carbohydrate acid metabolism.</text>
</comment>
<proteinExistence type="inferred from homology"/>
<dbReference type="Pfam" id="PF01081">
    <property type="entry name" value="Aldolase"/>
    <property type="match status" value="1"/>
</dbReference>
<dbReference type="Proteomes" id="UP000619101">
    <property type="component" value="Unassembled WGS sequence"/>
</dbReference>
<gene>
    <name evidence="6" type="ORF">H9635_07560</name>
</gene>
<evidence type="ECO:0000256" key="1">
    <source>
        <dbReference type="ARBA" id="ARBA00004761"/>
    </source>
</evidence>
<evidence type="ECO:0000256" key="4">
    <source>
        <dbReference type="ARBA" id="ARBA00023239"/>
    </source>
</evidence>
<comment type="subunit">
    <text evidence="3">Homotrimer.</text>
</comment>
<keyword evidence="4" id="KW-0456">Lyase</keyword>
<accession>A0ABR8XXD2</accession>
<organism evidence="6 7">
    <name type="scientific">Solibacillus faecavium</name>
    <dbReference type="NCBI Taxonomy" id="2762221"/>
    <lineage>
        <taxon>Bacteria</taxon>
        <taxon>Bacillati</taxon>
        <taxon>Bacillota</taxon>
        <taxon>Bacilli</taxon>
        <taxon>Bacillales</taxon>
        <taxon>Caryophanaceae</taxon>
        <taxon>Solibacillus</taxon>
    </lineage>
</organism>
<dbReference type="InterPro" id="IPR000887">
    <property type="entry name" value="Aldlse_KDPG_KHG"/>
</dbReference>
<comment type="caution">
    <text evidence="6">The sequence shown here is derived from an EMBL/GenBank/DDBJ whole genome shotgun (WGS) entry which is preliminary data.</text>
</comment>
<name>A0ABR8XXD2_9BACL</name>
<protein>
    <submittedName>
        <fullName evidence="6">Bifunctional 4-hydroxy-2-oxoglutarate aldolase/2-dehydro-3-deoxy-phosphogluconate aldolase</fullName>
    </submittedName>
</protein>
<evidence type="ECO:0000256" key="2">
    <source>
        <dbReference type="ARBA" id="ARBA00006906"/>
    </source>
</evidence>
<evidence type="ECO:0000313" key="6">
    <source>
        <dbReference type="EMBL" id="MBD8036595.1"/>
    </source>
</evidence>
<dbReference type="InterPro" id="IPR013785">
    <property type="entry name" value="Aldolase_TIM"/>
</dbReference>
<evidence type="ECO:0000313" key="7">
    <source>
        <dbReference type="Proteomes" id="UP000619101"/>
    </source>
</evidence>
<dbReference type="PANTHER" id="PTHR30246">
    <property type="entry name" value="2-KETO-3-DEOXY-6-PHOSPHOGLUCONATE ALDOLASE"/>
    <property type="match status" value="1"/>
</dbReference>
<keyword evidence="5" id="KW-0119">Carbohydrate metabolism</keyword>
<sequence length="206" mass="22233">MMYNELKSAKLIPVLRKIPYETSQILIETLILGGVKAIEITMDTKNAPEIIREARQNFGDRVIVGAGTVLTLEECMLALDAGAQFIVSPSLNLAVVEHSLKNGIAVVPGVFTPTEMQTAYSAGAEMIKLFPASALSPSFIKDVKGPLSHISIMTTGGITINNAKTYLEAGASTVGAGSDLINKEMVKNEKWALLQKETERWVELLS</sequence>
<dbReference type="PANTHER" id="PTHR30246:SF1">
    <property type="entry name" value="2-DEHYDRO-3-DEOXY-6-PHOSPHOGALACTONATE ALDOLASE-RELATED"/>
    <property type="match status" value="1"/>
</dbReference>
<keyword evidence="7" id="KW-1185">Reference proteome</keyword>
<dbReference type="SUPFAM" id="SSF51569">
    <property type="entry name" value="Aldolase"/>
    <property type="match status" value="1"/>
</dbReference>
<reference evidence="6 7" key="1">
    <citation type="submission" date="2020-08" db="EMBL/GenBank/DDBJ databases">
        <title>A Genomic Blueprint of the Chicken Gut Microbiome.</title>
        <authorList>
            <person name="Gilroy R."/>
            <person name="Ravi A."/>
            <person name="Getino M."/>
            <person name="Pursley I."/>
            <person name="Horton D.L."/>
            <person name="Alikhan N.-F."/>
            <person name="Baker D."/>
            <person name="Gharbi K."/>
            <person name="Hall N."/>
            <person name="Watson M."/>
            <person name="Adriaenssens E.M."/>
            <person name="Foster-Nyarko E."/>
            <person name="Jarju S."/>
            <person name="Secka A."/>
            <person name="Antonio M."/>
            <person name="Oren A."/>
            <person name="Chaudhuri R."/>
            <person name="La Ragione R.M."/>
            <person name="Hildebrand F."/>
            <person name="Pallen M.J."/>
        </authorList>
    </citation>
    <scope>NUCLEOTIDE SEQUENCE [LARGE SCALE GENOMIC DNA]</scope>
    <source>
        <strain evidence="6 7">A46</strain>
    </source>
</reference>
<dbReference type="NCBIfam" id="TIGR01182">
    <property type="entry name" value="eda"/>
    <property type="match status" value="1"/>
</dbReference>
<evidence type="ECO:0000256" key="5">
    <source>
        <dbReference type="ARBA" id="ARBA00023277"/>
    </source>
</evidence>
<dbReference type="EMBL" id="JACSPZ010000003">
    <property type="protein sequence ID" value="MBD8036595.1"/>
    <property type="molecule type" value="Genomic_DNA"/>
</dbReference>
<dbReference type="CDD" id="cd00452">
    <property type="entry name" value="KDPG_aldolase"/>
    <property type="match status" value="1"/>
</dbReference>